<gene>
    <name evidence="1" type="ORF">SAMN05421640_2829</name>
</gene>
<evidence type="ECO:0000313" key="1">
    <source>
        <dbReference type="EMBL" id="SNT20251.1"/>
    </source>
</evidence>
<sequence length="175" mass="19706">MVMSIYGVDELHGLHLFDLAKKKLSETNALLYMPEQEYSLLEKGVPKETIYSNQISDSLKTIIALRSKSRYILKVEVLDSSGGSLFGSYTANELNRYNSPFNQANERNTAVIAFTVYDTDRNITENKFHVKTQINPLTIDEDGGESRINFTSENTAISKAFMKGIKQLKKGVINN</sequence>
<proteinExistence type="predicted"/>
<dbReference type="AlphaFoldDB" id="A0A239KQ12"/>
<protein>
    <submittedName>
        <fullName evidence="1">Uncharacterized protein</fullName>
    </submittedName>
</protein>
<accession>A0A239KQ12</accession>
<reference evidence="1 2" key="1">
    <citation type="submission" date="2017-06" db="EMBL/GenBank/DDBJ databases">
        <authorList>
            <person name="Kim H.J."/>
            <person name="Triplett B.A."/>
        </authorList>
    </citation>
    <scope>NUCLEOTIDE SEQUENCE [LARGE SCALE GENOMIC DNA]</scope>
    <source>
        <strain evidence="1 2">DSM 19307</strain>
    </source>
</reference>
<evidence type="ECO:0000313" key="2">
    <source>
        <dbReference type="Proteomes" id="UP000198393"/>
    </source>
</evidence>
<keyword evidence="2" id="KW-1185">Reference proteome</keyword>
<name>A0A239KQ12_EKHLU</name>
<dbReference type="Proteomes" id="UP000198393">
    <property type="component" value="Unassembled WGS sequence"/>
</dbReference>
<organism evidence="1 2">
    <name type="scientific">Ekhidna lutea</name>
    <dbReference type="NCBI Taxonomy" id="447679"/>
    <lineage>
        <taxon>Bacteria</taxon>
        <taxon>Pseudomonadati</taxon>
        <taxon>Bacteroidota</taxon>
        <taxon>Cytophagia</taxon>
        <taxon>Cytophagales</taxon>
        <taxon>Reichenbachiellaceae</taxon>
        <taxon>Ekhidna</taxon>
    </lineage>
</organism>
<dbReference type="EMBL" id="FZPD01000004">
    <property type="protein sequence ID" value="SNT20251.1"/>
    <property type="molecule type" value="Genomic_DNA"/>
</dbReference>